<feature type="domain" description="F-box" evidence="2">
    <location>
        <begin position="34"/>
        <end position="77"/>
    </location>
</feature>
<protein>
    <recommendedName>
        <fullName evidence="2">F-box domain-containing protein</fullName>
    </recommendedName>
</protein>
<sequence>MDELPPGFPSLGLGHAPVPTHMAPPPPERAPPALLDEIVEEIFLRVPPDDPARLLRAALVCKHWARLLGDRGFCRRYRERHGAEGAPPLLGFLANLTHTGGSTRFFPTLAFRPAPAHRRDYRAHDARHGRVLLNRITWGGRGVAQEQDDALAVWDPVTDEHRPLPLLPRPQQEMFAHVYSSEAAAWGEATSAQLPGDHLDDTLPGALARNALYFVFQAGYRMLKYDLATRKMSVIPVPQRPYGRRFGLMTMEDGRLGFAEVDSRFTLKLWSMETGPEGDAGKWAVSRAIELRALLPTPALGATPCVVAFADVVGVIFLKTTDGLCTLDLKTGQSICVMTDDFYDIIPYCYEWPPQVRDQVAVLRLLDRLKRTWLYGTRSLNNIELVPEALTTDKIQLGILKWPRKEWRY</sequence>
<proteinExistence type="predicted"/>
<dbReference type="SMART" id="SM00256">
    <property type="entry name" value="FBOX"/>
    <property type="match status" value="1"/>
</dbReference>
<dbReference type="OrthoDB" id="669601at2759"/>
<dbReference type="PANTHER" id="PTHR32133">
    <property type="entry name" value="OS07G0120400 PROTEIN"/>
    <property type="match status" value="1"/>
</dbReference>
<organism evidence="3 4">
    <name type="scientific">Miscanthus lutarioriparius</name>
    <dbReference type="NCBI Taxonomy" id="422564"/>
    <lineage>
        <taxon>Eukaryota</taxon>
        <taxon>Viridiplantae</taxon>
        <taxon>Streptophyta</taxon>
        <taxon>Embryophyta</taxon>
        <taxon>Tracheophyta</taxon>
        <taxon>Spermatophyta</taxon>
        <taxon>Magnoliopsida</taxon>
        <taxon>Liliopsida</taxon>
        <taxon>Poales</taxon>
        <taxon>Poaceae</taxon>
        <taxon>PACMAD clade</taxon>
        <taxon>Panicoideae</taxon>
        <taxon>Andropogonodae</taxon>
        <taxon>Andropogoneae</taxon>
        <taxon>Saccharinae</taxon>
        <taxon>Miscanthus</taxon>
    </lineage>
</organism>
<gene>
    <name evidence="3" type="ORF">NCGR_LOCUS20040</name>
</gene>
<feature type="region of interest" description="Disordered" evidence="1">
    <location>
        <begin position="1"/>
        <end position="31"/>
    </location>
</feature>
<dbReference type="InterPro" id="IPR036047">
    <property type="entry name" value="F-box-like_dom_sf"/>
</dbReference>
<evidence type="ECO:0000259" key="2">
    <source>
        <dbReference type="SMART" id="SM00256"/>
    </source>
</evidence>
<dbReference type="AlphaFoldDB" id="A0A811NZ72"/>
<dbReference type="PANTHER" id="PTHR32133:SF315">
    <property type="entry name" value="F-BOX DOMAIN-CONTAINING PROTEIN"/>
    <property type="match status" value="1"/>
</dbReference>
<dbReference type="Gene3D" id="1.20.1280.50">
    <property type="match status" value="1"/>
</dbReference>
<dbReference type="InterPro" id="IPR056594">
    <property type="entry name" value="AT5G49610-like_b-prop"/>
</dbReference>
<name>A0A811NZ72_9POAL</name>
<keyword evidence="4" id="KW-1185">Reference proteome</keyword>
<comment type="caution">
    <text evidence="3">The sequence shown here is derived from an EMBL/GenBank/DDBJ whole genome shotgun (WGS) entry which is preliminary data.</text>
</comment>
<evidence type="ECO:0000256" key="1">
    <source>
        <dbReference type="SAM" id="MobiDB-lite"/>
    </source>
</evidence>
<dbReference type="Pfam" id="PF00646">
    <property type="entry name" value="F-box"/>
    <property type="match status" value="1"/>
</dbReference>
<reference evidence="3" key="1">
    <citation type="submission" date="2020-10" db="EMBL/GenBank/DDBJ databases">
        <authorList>
            <person name="Han B."/>
            <person name="Lu T."/>
            <person name="Zhao Q."/>
            <person name="Huang X."/>
            <person name="Zhao Y."/>
        </authorList>
    </citation>
    <scope>NUCLEOTIDE SEQUENCE</scope>
</reference>
<dbReference type="EMBL" id="CAJGYO010000005">
    <property type="protein sequence ID" value="CAD6229515.1"/>
    <property type="molecule type" value="Genomic_DNA"/>
</dbReference>
<dbReference type="Pfam" id="PF23635">
    <property type="entry name" value="Beta-prop_AT5G49610-like"/>
    <property type="match status" value="1"/>
</dbReference>
<dbReference type="SUPFAM" id="SSF81383">
    <property type="entry name" value="F-box domain"/>
    <property type="match status" value="1"/>
</dbReference>
<evidence type="ECO:0000313" key="3">
    <source>
        <dbReference type="EMBL" id="CAD6229515.1"/>
    </source>
</evidence>
<accession>A0A811NZ72</accession>
<dbReference type="Proteomes" id="UP000604825">
    <property type="component" value="Unassembled WGS sequence"/>
</dbReference>
<dbReference type="InterPro" id="IPR001810">
    <property type="entry name" value="F-box_dom"/>
</dbReference>
<evidence type="ECO:0000313" key="4">
    <source>
        <dbReference type="Proteomes" id="UP000604825"/>
    </source>
</evidence>